<comment type="similarity">
    <text evidence="2">Belongs to the bacterial solute-binding protein 5 family.</text>
</comment>
<dbReference type="RefSeq" id="WP_345634594.1">
    <property type="nucleotide sequence ID" value="NZ_BAABJQ010000019.1"/>
</dbReference>
<name>A0ABP9SDN2_9ACTN</name>
<evidence type="ECO:0000313" key="8">
    <source>
        <dbReference type="Proteomes" id="UP001501570"/>
    </source>
</evidence>
<dbReference type="Pfam" id="PF00496">
    <property type="entry name" value="SBP_bac_5"/>
    <property type="match status" value="1"/>
</dbReference>
<keyword evidence="3" id="KW-0813">Transport</keyword>
<dbReference type="Gene3D" id="3.10.105.10">
    <property type="entry name" value="Dipeptide-binding Protein, Domain 3"/>
    <property type="match status" value="1"/>
</dbReference>
<sequence>MYPGLTASRAGGALRVLAGLSAAALLAVTACSASSTSDSDGGASKTLTVATVVSPQTLDPAKAVQNNAWLEQLAYEPLIVRRSDGSLAPGLATSWEYHGEGNTTFVLHLRTKVQFSDGTALTAQNVVDHLTYVVASAGQMASFLAGDTFTATDATTVTITSKSANPNFPEIFTQDYNIGGVISSTGLKSPSALGTQTAGAGPYMIDTAQTVAGDHYTYLPNPHYYDPPQVHWAKVVIRVITSPQSVLNAVRTGQADVAVGDPSTVTAARQAGLTVAAAPLLWSGVVLADRGGTMAPALADVRVRQALNYATDRAAIAGALFAGVGQPTNQITVPGGYGYDPALDKTYPYDTAKARSLLTEAGYPQGFTLRMVTPEYQQLNLMAQALKQQWKQVGVNLEITDYANSNQYTSDAFGGKFPAFMTAFGQLPIWMEGPSLLLPSAAFNPLHHADPALQNLYDQAARATGPDRDALDRQVEAYVTDQAWFVPVVTTSLPYYARKTVTGVRTSAKAPLLELYEIRTAG</sequence>
<feature type="chain" id="PRO_5046340371" evidence="5">
    <location>
        <begin position="34"/>
        <end position="522"/>
    </location>
</feature>
<evidence type="ECO:0000256" key="5">
    <source>
        <dbReference type="SAM" id="SignalP"/>
    </source>
</evidence>
<organism evidence="7 8">
    <name type="scientific">Rugosimonospora acidiphila</name>
    <dbReference type="NCBI Taxonomy" id="556531"/>
    <lineage>
        <taxon>Bacteria</taxon>
        <taxon>Bacillati</taxon>
        <taxon>Actinomycetota</taxon>
        <taxon>Actinomycetes</taxon>
        <taxon>Micromonosporales</taxon>
        <taxon>Micromonosporaceae</taxon>
        <taxon>Rugosimonospora</taxon>
    </lineage>
</organism>
<evidence type="ECO:0000313" key="7">
    <source>
        <dbReference type="EMBL" id="GAA5193695.1"/>
    </source>
</evidence>
<feature type="signal peptide" evidence="5">
    <location>
        <begin position="1"/>
        <end position="33"/>
    </location>
</feature>
<dbReference type="SUPFAM" id="SSF53850">
    <property type="entry name" value="Periplasmic binding protein-like II"/>
    <property type="match status" value="1"/>
</dbReference>
<dbReference type="InterPro" id="IPR030678">
    <property type="entry name" value="Peptide/Ni-bd"/>
</dbReference>
<dbReference type="InterPro" id="IPR039424">
    <property type="entry name" value="SBP_5"/>
</dbReference>
<dbReference type="EMBL" id="BAABJQ010000019">
    <property type="protein sequence ID" value="GAA5193695.1"/>
    <property type="molecule type" value="Genomic_DNA"/>
</dbReference>
<evidence type="ECO:0000256" key="3">
    <source>
        <dbReference type="ARBA" id="ARBA00022448"/>
    </source>
</evidence>
<feature type="domain" description="Solute-binding protein family 5" evidence="6">
    <location>
        <begin position="87"/>
        <end position="427"/>
    </location>
</feature>
<dbReference type="PIRSF" id="PIRSF002741">
    <property type="entry name" value="MppA"/>
    <property type="match status" value="1"/>
</dbReference>
<keyword evidence="4 5" id="KW-0732">Signal</keyword>
<gene>
    <name evidence="7" type="ORF">GCM10023322_56290</name>
</gene>
<dbReference type="Gene3D" id="3.40.190.10">
    <property type="entry name" value="Periplasmic binding protein-like II"/>
    <property type="match status" value="1"/>
</dbReference>
<comment type="caution">
    <text evidence="7">The sequence shown here is derived from an EMBL/GenBank/DDBJ whole genome shotgun (WGS) entry which is preliminary data.</text>
</comment>
<dbReference type="Proteomes" id="UP001501570">
    <property type="component" value="Unassembled WGS sequence"/>
</dbReference>
<accession>A0ABP9SDN2</accession>
<protein>
    <submittedName>
        <fullName evidence="7">ABC transporter substrate-binding protein</fullName>
    </submittedName>
</protein>
<dbReference type="PANTHER" id="PTHR30290:SF10">
    <property type="entry name" value="PERIPLASMIC OLIGOPEPTIDE-BINDING PROTEIN-RELATED"/>
    <property type="match status" value="1"/>
</dbReference>
<dbReference type="InterPro" id="IPR000914">
    <property type="entry name" value="SBP_5_dom"/>
</dbReference>
<comment type="subcellular location">
    <subcellularLocation>
        <location evidence="1">Cell envelope</location>
    </subcellularLocation>
</comment>
<evidence type="ECO:0000256" key="2">
    <source>
        <dbReference type="ARBA" id="ARBA00005695"/>
    </source>
</evidence>
<keyword evidence="8" id="KW-1185">Reference proteome</keyword>
<evidence type="ECO:0000259" key="6">
    <source>
        <dbReference type="Pfam" id="PF00496"/>
    </source>
</evidence>
<evidence type="ECO:0000256" key="4">
    <source>
        <dbReference type="ARBA" id="ARBA00022729"/>
    </source>
</evidence>
<dbReference type="PANTHER" id="PTHR30290">
    <property type="entry name" value="PERIPLASMIC BINDING COMPONENT OF ABC TRANSPORTER"/>
    <property type="match status" value="1"/>
</dbReference>
<reference evidence="8" key="1">
    <citation type="journal article" date="2019" name="Int. J. Syst. Evol. Microbiol.">
        <title>The Global Catalogue of Microorganisms (GCM) 10K type strain sequencing project: providing services to taxonomists for standard genome sequencing and annotation.</title>
        <authorList>
            <consortium name="The Broad Institute Genomics Platform"/>
            <consortium name="The Broad Institute Genome Sequencing Center for Infectious Disease"/>
            <person name="Wu L."/>
            <person name="Ma J."/>
        </authorList>
    </citation>
    <scope>NUCLEOTIDE SEQUENCE [LARGE SCALE GENOMIC DNA]</scope>
    <source>
        <strain evidence="8">JCM 18304</strain>
    </source>
</reference>
<proteinExistence type="inferred from homology"/>
<evidence type="ECO:0000256" key="1">
    <source>
        <dbReference type="ARBA" id="ARBA00004196"/>
    </source>
</evidence>